<evidence type="ECO:0000256" key="6">
    <source>
        <dbReference type="ARBA" id="ARBA00022989"/>
    </source>
</evidence>
<feature type="transmembrane region" description="Helical" evidence="8">
    <location>
        <begin position="181"/>
        <end position="200"/>
    </location>
</feature>
<feature type="transmembrane region" description="Helical" evidence="8">
    <location>
        <begin position="77"/>
        <end position="97"/>
    </location>
</feature>
<comment type="caution">
    <text evidence="9">The sequence shown here is derived from an EMBL/GenBank/DDBJ whole genome shotgun (WGS) entry which is preliminary data.</text>
</comment>
<dbReference type="GO" id="GO:0016763">
    <property type="term" value="F:pentosyltransferase activity"/>
    <property type="evidence" value="ECO:0007669"/>
    <property type="project" value="TreeGrafter"/>
</dbReference>
<protein>
    <submittedName>
        <fullName evidence="9">Uncharacterized protein</fullName>
    </submittedName>
</protein>
<dbReference type="AlphaFoldDB" id="A0A1F6V0R1"/>
<reference evidence="9 10" key="1">
    <citation type="journal article" date="2016" name="Nat. Commun.">
        <title>Thousands of microbial genomes shed light on interconnected biogeochemical processes in an aquifer system.</title>
        <authorList>
            <person name="Anantharaman K."/>
            <person name="Brown C.T."/>
            <person name="Hug L.A."/>
            <person name="Sharon I."/>
            <person name="Castelle C.J."/>
            <person name="Probst A.J."/>
            <person name="Thomas B.C."/>
            <person name="Singh A."/>
            <person name="Wilkins M.J."/>
            <person name="Karaoz U."/>
            <person name="Brodie E.L."/>
            <person name="Williams K.H."/>
            <person name="Hubbard S.S."/>
            <person name="Banfield J.F."/>
        </authorList>
    </citation>
    <scope>NUCLEOTIDE SEQUENCE [LARGE SCALE GENOMIC DNA]</scope>
</reference>
<feature type="transmembrane region" description="Helical" evidence="8">
    <location>
        <begin position="395"/>
        <end position="412"/>
    </location>
</feature>
<dbReference type="GO" id="GO:0009103">
    <property type="term" value="P:lipopolysaccharide biosynthetic process"/>
    <property type="evidence" value="ECO:0007669"/>
    <property type="project" value="UniProtKB-ARBA"/>
</dbReference>
<sequence length="746" mass="81690">MLNDPGSATNARRFASSIYRRLLPLLVASALAAYVLLTDDFYQADGFLRPLGWFGVVCVFALLVLALSQLTPWQNSGVFFALALLAQASALQLVDAGQHPAPQHYVRWTELLDSRHAGFVAALLAITVVLALSVYRWRDRIGFPRRARSGFLPIALLLILMAFATVSVSPRLLRTVGELMLASWVVVVGALSVALAAAMAPPLAVTRSWDRFRDALRTPRVAAVFPWALACWVFVASVALNTVAFDRIPHIPDSVAYLFQAKYFAEGQLYLPAPADSGVFPGRNHDTSAFSVPHTINDGSKWYGIFPPGWPALLAMGVLLGAPWIVNPIIGAATILLVYSLIARLHHRGIAQAAISLLALSPQFLAMSASFMSHPFALLCALLMFLGIERARTESFAWAVVGGVGLGALVLVRPIEGVLLGTIAGLWALGIAGTRLPVGRLLMFAAIAVGIGALLLPYHETLTGNALYDPITKYFDETYYQGSNRLGFGSEIGNVDWKTDLDPFSGHGLRDVVFNTNQNLYMLNFELFGWVFGSLWFAALFILYRLARKADFVFVATLAVVVVAYSCYWFSGGPDIGARYWYQAIVPLTLLTVRGIDSLRRHRHDASDPADARLMLFLALASLTALINVAPWRILDKYHHYHDMRADIRRLDRIHTFGNSLVLIRSARADHPFAEYASAFVFNPPLLTGTGTIYARDLGPDVRARLQASFPSRPVWVIEGSSLTGGAMRIAERPPAHAQKPDASPR</sequence>
<dbReference type="EMBL" id="MFSP01000163">
    <property type="protein sequence ID" value="OGI63026.1"/>
    <property type="molecule type" value="Genomic_DNA"/>
</dbReference>
<feature type="transmembrane region" description="Helical" evidence="8">
    <location>
        <begin position="50"/>
        <end position="70"/>
    </location>
</feature>
<evidence type="ECO:0000256" key="7">
    <source>
        <dbReference type="ARBA" id="ARBA00023136"/>
    </source>
</evidence>
<evidence type="ECO:0000256" key="1">
    <source>
        <dbReference type="ARBA" id="ARBA00004651"/>
    </source>
</evidence>
<accession>A0A1F6V0R1</accession>
<feature type="transmembrane region" description="Helical" evidence="8">
    <location>
        <begin position="21"/>
        <end position="38"/>
    </location>
</feature>
<evidence type="ECO:0000256" key="5">
    <source>
        <dbReference type="ARBA" id="ARBA00022692"/>
    </source>
</evidence>
<keyword evidence="2" id="KW-1003">Cell membrane</keyword>
<gene>
    <name evidence="9" type="ORF">A2W18_13125</name>
</gene>
<dbReference type="GO" id="GO:0005886">
    <property type="term" value="C:plasma membrane"/>
    <property type="evidence" value="ECO:0007669"/>
    <property type="project" value="UniProtKB-SubCell"/>
</dbReference>
<feature type="transmembrane region" description="Helical" evidence="8">
    <location>
        <begin position="527"/>
        <end position="546"/>
    </location>
</feature>
<feature type="transmembrane region" description="Helical" evidence="8">
    <location>
        <begin position="553"/>
        <end position="571"/>
    </location>
</feature>
<evidence type="ECO:0000256" key="8">
    <source>
        <dbReference type="SAM" id="Phobius"/>
    </source>
</evidence>
<dbReference type="InterPro" id="IPR050297">
    <property type="entry name" value="LipidA_mod_glycosyltrf_83"/>
</dbReference>
<evidence type="ECO:0000313" key="10">
    <source>
        <dbReference type="Proteomes" id="UP000179076"/>
    </source>
</evidence>
<keyword evidence="4" id="KW-0808">Transferase</keyword>
<evidence type="ECO:0000256" key="3">
    <source>
        <dbReference type="ARBA" id="ARBA00022676"/>
    </source>
</evidence>
<keyword evidence="6 8" id="KW-1133">Transmembrane helix</keyword>
<organism evidence="9 10">
    <name type="scientific">Candidatus Muproteobacteria bacterium RBG_16_60_9</name>
    <dbReference type="NCBI Taxonomy" id="1817755"/>
    <lineage>
        <taxon>Bacteria</taxon>
        <taxon>Pseudomonadati</taxon>
        <taxon>Pseudomonadota</taxon>
        <taxon>Candidatus Muproteobacteria</taxon>
    </lineage>
</organism>
<feature type="transmembrane region" description="Helical" evidence="8">
    <location>
        <begin position="312"/>
        <end position="342"/>
    </location>
</feature>
<feature type="transmembrane region" description="Helical" evidence="8">
    <location>
        <begin position="614"/>
        <end position="635"/>
    </location>
</feature>
<comment type="subcellular location">
    <subcellularLocation>
        <location evidence="1">Cell membrane</location>
        <topology evidence="1">Multi-pass membrane protein</topology>
    </subcellularLocation>
</comment>
<evidence type="ECO:0000313" key="9">
    <source>
        <dbReference type="EMBL" id="OGI63026.1"/>
    </source>
</evidence>
<proteinExistence type="predicted"/>
<keyword evidence="7 8" id="KW-0472">Membrane</keyword>
<dbReference type="PANTHER" id="PTHR33908:SF11">
    <property type="entry name" value="MEMBRANE PROTEIN"/>
    <property type="match status" value="1"/>
</dbReference>
<feature type="transmembrane region" description="Helical" evidence="8">
    <location>
        <begin position="371"/>
        <end position="388"/>
    </location>
</feature>
<keyword evidence="5 8" id="KW-0812">Transmembrane</keyword>
<feature type="transmembrane region" description="Helical" evidence="8">
    <location>
        <begin position="441"/>
        <end position="459"/>
    </location>
</feature>
<keyword evidence="3" id="KW-0328">Glycosyltransferase</keyword>
<name>A0A1F6V0R1_9PROT</name>
<feature type="transmembrane region" description="Helical" evidence="8">
    <location>
        <begin position="117"/>
        <end position="137"/>
    </location>
</feature>
<dbReference type="Proteomes" id="UP000179076">
    <property type="component" value="Unassembled WGS sequence"/>
</dbReference>
<dbReference type="PANTHER" id="PTHR33908">
    <property type="entry name" value="MANNOSYLTRANSFERASE YKCB-RELATED"/>
    <property type="match status" value="1"/>
</dbReference>
<evidence type="ECO:0000256" key="2">
    <source>
        <dbReference type="ARBA" id="ARBA00022475"/>
    </source>
</evidence>
<feature type="transmembrane region" description="Helical" evidence="8">
    <location>
        <begin position="221"/>
        <end position="240"/>
    </location>
</feature>
<feature type="transmembrane region" description="Helical" evidence="8">
    <location>
        <begin position="149"/>
        <end position="169"/>
    </location>
</feature>
<evidence type="ECO:0000256" key="4">
    <source>
        <dbReference type="ARBA" id="ARBA00022679"/>
    </source>
</evidence>